<protein>
    <submittedName>
        <fullName evidence="2">Uncharacterized protein</fullName>
    </submittedName>
</protein>
<evidence type="ECO:0000313" key="3">
    <source>
        <dbReference type="Proteomes" id="UP001221757"/>
    </source>
</evidence>
<dbReference type="Proteomes" id="UP001221757">
    <property type="component" value="Unassembled WGS sequence"/>
</dbReference>
<sequence>MLFVPKSAQNSPAWTQHSAVLSLSRVVQATAALPNLTTNEVKTAILDRSLRWEIARSHLLIYSWYRDTGPQLAKTLMDLHRTDYETPYGGYPAVHRSHPAFSGLVHHIVSYVASEAARNHAAKKAKLRPTNSIPRNRNKLSVPANPHSPLQIELAKLPFLPYDLRGLRDAPSSSTRHIPITMPRSNVALKSIEAIYSCSSAIIQDIWSKELILPPLVSMDKGLAGGHQKPDDLNLV</sequence>
<dbReference type="EMBL" id="JARKIE010000009">
    <property type="protein sequence ID" value="KAJ7704838.1"/>
    <property type="molecule type" value="Genomic_DNA"/>
</dbReference>
<accession>A0AAD7GTB7</accession>
<proteinExistence type="predicted"/>
<feature type="region of interest" description="Disordered" evidence="1">
    <location>
        <begin position="123"/>
        <end position="145"/>
    </location>
</feature>
<feature type="non-terminal residue" evidence="2">
    <location>
        <position position="236"/>
    </location>
</feature>
<dbReference type="AlphaFoldDB" id="A0AAD7GTB7"/>
<evidence type="ECO:0000313" key="2">
    <source>
        <dbReference type="EMBL" id="KAJ7704838.1"/>
    </source>
</evidence>
<comment type="caution">
    <text evidence="2">The sequence shown here is derived from an EMBL/GenBank/DDBJ whole genome shotgun (WGS) entry which is preliminary data.</text>
</comment>
<keyword evidence="3" id="KW-1185">Reference proteome</keyword>
<evidence type="ECO:0000256" key="1">
    <source>
        <dbReference type="SAM" id="MobiDB-lite"/>
    </source>
</evidence>
<reference evidence="2" key="1">
    <citation type="submission" date="2023-03" db="EMBL/GenBank/DDBJ databases">
        <title>Massive genome expansion in bonnet fungi (Mycena s.s.) driven by repeated elements and novel gene families across ecological guilds.</title>
        <authorList>
            <consortium name="Lawrence Berkeley National Laboratory"/>
            <person name="Harder C.B."/>
            <person name="Miyauchi S."/>
            <person name="Viragh M."/>
            <person name="Kuo A."/>
            <person name="Thoen E."/>
            <person name="Andreopoulos B."/>
            <person name="Lu D."/>
            <person name="Skrede I."/>
            <person name="Drula E."/>
            <person name="Henrissat B."/>
            <person name="Morin E."/>
            <person name="Kohler A."/>
            <person name="Barry K."/>
            <person name="LaButti K."/>
            <person name="Morin E."/>
            <person name="Salamov A."/>
            <person name="Lipzen A."/>
            <person name="Mereny Z."/>
            <person name="Hegedus B."/>
            <person name="Baldrian P."/>
            <person name="Stursova M."/>
            <person name="Weitz H."/>
            <person name="Taylor A."/>
            <person name="Grigoriev I.V."/>
            <person name="Nagy L.G."/>
            <person name="Martin F."/>
            <person name="Kauserud H."/>
        </authorList>
    </citation>
    <scope>NUCLEOTIDE SEQUENCE</scope>
    <source>
        <strain evidence="2">CBHHK067</strain>
    </source>
</reference>
<gene>
    <name evidence="2" type="ORF">B0H17DRAFT_1301745</name>
</gene>
<organism evidence="2 3">
    <name type="scientific">Mycena rosella</name>
    <name type="common">Pink bonnet</name>
    <name type="synonym">Agaricus rosellus</name>
    <dbReference type="NCBI Taxonomy" id="1033263"/>
    <lineage>
        <taxon>Eukaryota</taxon>
        <taxon>Fungi</taxon>
        <taxon>Dikarya</taxon>
        <taxon>Basidiomycota</taxon>
        <taxon>Agaricomycotina</taxon>
        <taxon>Agaricomycetes</taxon>
        <taxon>Agaricomycetidae</taxon>
        <taxon>Agaricales</taxon>
        <taxon>Marasmiineae</taxon>
        <taxon>Mycenaceae</taxon>
        <taxon>Mycena</taxon>
    </lineage>
</organism>
<name>A0AAD7GTB7_MYCRO</name>